<accession>A0A382Z4U0</accession>
<protein>
    <submittedName>
        <fullName evidence="2">Uncharacterized protein</fullName>
    </submittedName>
</protein>
<evidence type="ECO:0000256" key="1">
    <source>
        <dbReference type="SAM" id="MobiDB-lite"/>
    </source>
</evidence>
<feature type="non-terminal residue" evidence="2">
    <location>
        <position position="27"/>
    </location>
</feature>
<feature type="region of interest" description="Disordered" evidence="1">
    <location>
        <begin position="1"/>
        <end position="27"/>
    </location>
</feature>
<evidence type="ECO:0000313" key="2">
    <source>
        <dbReference type="EMBL" id="SVD90517.1"/>
    </source>
</evidence>
<sequence>MVRNQIKGQALFQSPSRTHNAIPYNFP</sequence>
<reference evidence="2" key="1">
    <citation type="submission" date="2018-05" db="EMBL/GenBank/DDBJ databases">
        <authorList>
            <person name="Lanie J.A."/>
            <person name="Ng W.-L."/>
            <person name="Kazmierczak K.M."/>
            <person name="Andrzejewski T.M."/>
            <person name="Davidsen T.M."/>
            <person name="Wayne K.J."/>
            <person name="Tettelin H."/>
            <person name="Glass J.I."/>
            <person name="Rusch D."/>
            <person name="Podicherti R."/>
            <person name="Tsui H.-C.T."/>
            <person name="Winkler M.E."/>
        </authorList>
    </citation>
    <scope>NUCLEOTIDE SEQUENCE</scope>
</reference>
<dbReference type="EMBL" id="UINC01181030">
    <property type="protein sequence ID" value="SVD90517.1"/>
    <property type="molecule type" value="Genomic_DNA"/>
</dbReference>
<dbReference type="AlphaFoldDB" id="A0A382Z4U0"/>
<name>A0A382Z4U0_9ZZZZ</name>
<organism evidence="2">
    <name type="scientific">marine metagenome</name>
    <dbReference type="NCBI Taxonomy" id="408172"/>
    <lineage>
        <taxon>unclassified sequences</taxon>
        <taxon>metagenomes</taxon>
        <taxon>ecological metagenomes</taxon>
    </lineage>
</organism>
<gene>
    <name evidence="2" type="ORF">METZ01_LOCUS443371</name>
</gene>
<proteinExistence type="predicted"/>